<protein>
    <submittedName>
        <fullName evidence="12">Endonuclease III</fullName>
    </submittedName>
</protein>
<dbReference type="PANTHER" id="PTHR10359:SF18">
    <property type="entry name" value="ENDONUCLEASE III"/>
    <property type="match status" value="1"/>
</dbReference>
<evidence type="ECO:0000256" key="7">
    <source>
        <dbReference type="ARBA" id="ARBA00023004"/>
    </source>
</evidence>
<keyword evidence="6" id="KW-0378">Hydrolase</keyword>
<comment type="cofactor">
    <cofactor evidence="1">
        <name>[4Fe-4S] cluster</name>
        <dbReference type="ChEBI" id="CHEBI:49883"/>
    </cofactor>
</comment>
<keyword evidence="12" id="KW-0255">Endonuclease</keyword>
<dbReference type="PROSITE" id="PS00764">
    <property type="entry name" value="ENDONUCLEASE_III_1"/>
    <property type="match status" value="1"/>
</dbReference>
<evidence type="ECO:0000313" key="13">
    <source>
        <dbReference type="Proteomes" id="UP000431264"/>
    </source>
</evidence>
<keyword evidence="7" id="KW-0408">Iron</keyword>
<evidence type="ECO:0000256" key="5">
    <source>
        <dbReference type="ARBA" id="ARBA00022763"/>
    </source>
</evidence>
<dbReference type="SMART" id="SM00478">
    <property type="entry name" value="ENDO3c"/>
    <property type="match status" value="1"/>
</dbReference>
<dbReference type="Gene3D" id="1.10.1670.10">
    <property type="entry name" value="Helix-hairpin-Helix base-excision DNA repair enzymes (C-terminal)"/>
    <property type="match status" value="1"/>
</dbReference>
<dbReference type="InterPro" id="IPR004035">
    <property type="entry name" value="Endouclease-III_FeS-bd_BS"/>
</dbReference>
<evidence type="ECO:0000256" key="9">
    <source>
        <dbReference type="ARBA" id="ARBA00023204"/>
    </source>
</evidence>
<dbReference type="PIRSF" id="PIRSF001435">
    <property type="entry name" value="Nth"/>
    <property type="match status" value="1"/>
</dbReference>
<dbReference type="RefSeq" id="WP_140996467.1">
    <property type="nucleotide sequence ID" value="NZ_VDCZ01000001.1"/>
</dbReference>
<dbReference type="SUPFAM" id="SSF48150">
    <property type="entry name" value="DNA-glycosylase"/>
    <property type="match status" value="1"/>
</dbReference>
<dbReference type="Pfam" id="PF00730">
    <property type="entry name" value="HhH-GPD"/>
    <property type="match status" value="1"/>
</dbReference>
<dbReference type="CDD" id="cd00056">
    <property type="entry name" value="ENDO3c"/>
    <property type="match status" value="1"/>
</dbReference>
<evidence type="ECO:0000256" key="2">
    <source>
        <dbReference type="ARBA" id="ARBA00008343"/>
    </source>
</evidence>
<dbReference type="GO" id="GO:0051539">
    <property type="term" value="F:4 iron, 4 sulfur cluster binding"/>
    <property type="evidence" value="ECO:0007669"/>
    <property type="project" value="UniProtKB-KW"/>
</dbReference>
<accession>A0A6I4IEI3</accession>
<comment type="similarity">
    <text evidence="2">Belongs to the Nth/MutY family.</text>
</comment>
<dbReference type="GO" id="GO:0019104">
    <property type="term" value="F:DNA N-glycosylase activity"/>
    <property type="evidence" value="ECO:0007669"/>
    <property type="project" value="TreeGrafter"/>
</dbReference>
<reference evidence="13" key="1">
    <citation type="submission" date="2019-05" db="EMBL/GenBank/DDBJ databases">
        <title>Flavobacterium profundi sp. nov., isolated from a deep-sea seamount.</title>
        <authorList>
            <person name="Zhang D.-C."/>
        </authorList>
    </citation>
    <scope>NUCLEOTIDE SEQUENCE [LARGE SCALE GENOMIC DNA]</scope>
    <source>
        <strain evidence="13">TP390</strain>
    </source>
</reference>
<evidence type="ECO:0000313" key="12">
    <source>
        <dbReference type="EMBL" id="MVO08093.1"/>
    </source>
</evidence>
<dbReference type="GO" id="GO:0004519">
    <property type="term" value="F:endonuclease activity"/>
    <property type="evidence" value="ECO:0007669"/>
    <property type="project" value="UniProtKB-KW"/>
</dbReference>
<evidence type="ECO:0000256" key="6">
    <source>
        <dbReference type="ARBA" id="ARBA00022801"/>
    </source>
</evidence>
<evidence type="ECO:0000256" key="10">
    <source>
        <dbReference type="ARBA" id="ARBA00023295"/>
    </source>
</evidence>
<keyword evidence="10" id="KW-0326">Glycosidase</keyword>
<dbReference type="Proteomes" id="UP000431264">
    <property type="component" value="Unassembled WGS sequence"/>
</dbReference>
<keyword evidence="4" id="KW-0479">Metal-binding</keyword>
<dbReference type="GO" id="GO:0006285">
    <property type="term" value="P:base-excision repair, AP site formation"/>
    <property type="evidence" value="ECO:0007669"/>
    <property type="project" value="TreeGrafter"/>
</dbReference>
<comment type="caution">
    <text evidence="12">The sequence shown here is derived from an EMBL/GenBank/DDBJ whole genome shotgun (WGS) entry which is preliminary data.</text>
</comment>
<dbReference type="GO" id="GO:0046872">
    <property type="term" value="F:metal ion binding"/>
    <property type="evidence" value="ECO:0007669"/>
    <property type="project" value="UniProtKB-KW"/>
</dbReference>
<evidence type="ECO:0000259" key="11">
    <source>
        <dbReference type="SMART" id="SM00478"/>
    </source>
</evidence>
<evidence type="ECO:0000256" key="8">
    <source>
        <dbReference type="ARBA" id="ARBA00023014"/>
    </source>
</evidence>
<dbReference type="Gene3D" id="1.10.340.30">
    <property type="entry name" value="Hypothetical protein, domain 2"/>
    <property type="match status" value="1"/>
</dbReference>
<name>A0A6I4IEI3_9FLAO</name>
<dbReference type="EMBL" id="WQLW01000001">
    <property type="protein sequence ID" value="MVO08093.1"/>
    <property type="molecule type" value="Genomic_DNA"/>
</dbReference>
<dbReference type="OrthoDB" id="9800977at2"/>
<gene>
    <name evidence="12" type="ORF">GOQ30_02805</name>
</gene>
<feature type="domain" description="HhH-GPD" evidence="11">
    <location>
        <begin position="38"/>
        <end position="184"/>
    </location>
</feature>
<keyword evidence="3" id="KW-0004">4Fe-4S</keyword>
<keyword evidence="12" id="KW-0540">Nuclease</keyword>
<keyword evidence="13" id="KW-1185">Reference proteome</keyword>
<evidence type="ECO:0000256" key="4">
    <source>
        <dbReference type="ARBA" id="ARBA00022723"/>
    </source>
</evidence>
<dbReference type="AlphaFoldDB" id="A0A6I4IEI3"/>
<keyword evidence="9" id="KW-0234">DNA repair</keyword>
<proteinExistence type="inferred from homology"/>
<keyword evidence="8" id="KW-0411">Iron-sulfur</keyword>
<evidence type="ECO:0000256" key="1">
    <source>
        <dbReference type="ARBA" id="ARBA00001966"/>
    </source>
</evidence>
<dbReference type="InterPro" id="IPR023170">
    <property type="entry name" value="HhH_base_excis_C"/>
</dbReference>
<organism evidence="12 13">
    <name type="scientific">Flavobacterium profundi</name>
    <dbReference type="NCBI Taxonomy" id="1774945"/>
    <lineage>
        <taxon>Bacteria</taxon>
        <taxon>Pseudomonadati</taxon>
        <taxon>Bacteroidota</taxon>
        <taxon>Flavobacteriia</taxon>
        <taxon>Flavobacteriales</taxon>
        <taxon>Flavobacteriaceae</taxon>
        <taxon>Flavobacterium</taxon>
    </lineage>
</organism>
<dbReference type="InterPro" id="IPR003265">
    <property type="entry name" value="HhH-GPD_domain"/>
</dbReference>
<dbReference type="InterPro" id="IPR011257">
    <property type="entry name" value="DNA_glycosylase"/>
</dbReference>
<sequence>MLFTDWQAILQPLIEKYKDYKHPLHFKNPYQLVIMVILAAQDSDANINIVCKPFFKTYPDFKSLSITTSNDLLVYFSSVKNYSNKINWILDTASVLKDRTIPKRLDELIKLRGIGRKSANVILRETHQKPEGILVDLHVIRVVPRFGLTSEFKDANKIEKILMEKLPYSMWNDIGMAFSFLGRTICRPTNPKCTICPIHTDCAYFKKITNP</sequence>
<keyword evidence="5" id="KW-0227">DNA damage</keyword>
<dbReference type="PANTHER" id="PTHR10359">
    <property type="entry name" value="A/G-SPECIFIC ADENINE GLYCOSYLASE/ENDONUCLEASE III"/>
    <property type="match status" value="1"/>
</dbReference>
<evidence type="ECO:0000256" key="3">
    <source>
        <dbReference type="ARBA" id="ARBA00022485"/>
    </source>
</evidence>